<sequence>MKEERLINGAVGRIREVKEGPDGLLYILIDDTNGKILRLKPVK</sequence>
<dbReference type="Pfam" id="PF07995">
    <property type="entry name" value="GSDH"/>
    <property type="match status" value="1"/>
</dbReference>
<evidence type="ECO:0000259" key="1">
    <source>
        <dbReference type="Pfam" id="PF07995"/>
    </source>
</evidence>
<dbReference type="InterPro" id="IPR011042">
    <property type="entry name" value="6-blade_b-propeller_TolB-like"/>
</dbReference>
<gene>
    <name evidence="2" type="ORF">METZ01_LOCUS146140</name>
</gene>
<reference evidence="2" key="1">
    <citation type="submission" date="2018-05" db="EMBL/GenBank/DDBJ databases">
        <authorList>
            <person name="Lanie J.A."/>
            <person name="Ng W.-L."/>
            <person name="Kazmierczak K.M."/>
            <person name="Andrzejewski T.M."/>
            <person name="Davidsen T.M."/>
            <person name="Wayne K.J."/>
            <person name="Tettelin H."/>
            <person name="Glass J.I."/>
            <person name="Rusch D."/>
            <person name="Podicherti R."/>
            <person name="Tsui H.-C.T."/>
            <person name="Winkler M.E."/>
        </authorList>
    </citation>
    <scope>NUCLEOTIDE SEQUENCE</scope>
</reference>
<feature type="domain" description="Glucose/Sorbosone dehydrogenase" evidence="1">
    <location>
        <begin position="2"/>
        <end position="38"/>
    </location>
</feature>
<accession>A0A381ZVK1</accession>
<proteinExistence type="predicted"/>
<protein>
    <recommendedName>
        <fullName evidence="1">Glucose/Sorbosone dehydrogenase domain-containing protein</fullName>
    </recommendedName>
</protein>
<name>A0A381ZVK1_9ZZZZ</name>
<organism evidence="2">
    <name type="scientific">marine metagenome</name>
    <dbReference type="NCBI Taxonomy" id="408172"/>
    <lineage>
        <taxon>unclassified sequences</taxon>
        <taxon>metagenomes</taxon>
        <taxon>ecological metagenomes</taxon>
    </lineage>
</organism>
<dbReference type="EMBL" id="UINC01022839">
    <property type="protein sequence ID" value="SVA93286.1"/>
    <property type="molecule type" value="Genomic_DNA"/>
</dbReference>
<dbReference type="Gene3D" id="2.120.10.30">
    <property type="entry name" value="TolB, C-terminal domain"/>
    <property type="match status" value="1"/>
</dbReference>
<dbReference type="AlphaFoldDB" id="A0A381ZVK1"/>
<evidence type="ECO:0000313" key="2">
    <source>
        <dbReference type="EMBL" id="SVA93286.1"/>
    </source>
</evidence>
<dbReference type="InterPro" id="IPR012938">
    <property type="entry name" value="Glc/Sorbosone_DH"/>
</dbReference>